<reference evidence="8" key="1">
    <citation type="journal article" date="2019" name="Int. J. Syst. Evol. Microbiol.">
        <title>The Global Catalogue of Microorganisms (GCM) 10K type strain sequencing project: providing services to taxonomists for standard genome sequencing and annotation.</title>
        <authorList>
            <consortium name="The Broad Institute Genomics Platform"/>
            <consortium name="The Broad Institute Genome Sequencing Center for Infectious Disease"/>
            <person name="Wu L."/>
            <person name="Ma J."/>
        </authorList>
    </citation>
    <scope>NUCLEOTIDE SEQUENCE [LARGE SCALE GENOMIC DNA]</scope>
    <source>
        <strain evidence="8">CCUG 53519</strain>
    </source>
</reference>
<comment type="caution">
    <text evidence="7">The sequence shown here is derived from an EMBL/GenBank/DDBJ whole genome shotgun (WGS) entry which is preliminary data.</text>
</comment>
<evidence type="ECO:0000313" key="8">
    <source>
        <dbReference type="Proteomes" id="UP001597169"/>
    </source>
</evidence>
<dbReference type="InterPro" id="IPR006059">
    <property type="entry name" value="SBP"/>
</dbReference>
<evidence type="ECO:0000256" key="5">
    <source>
        <dbReference type="SAM" id="MobiDB-lite"/>
    </source>
</evidence>
<evidence type="ECO:0000256" key="1">
    <source>
        <dbReference type="ARBA" id="ARBA00004196"/>
    </source>
</evidence>
<dbReference type="PROSITE" id="PS51257">
    <property type="entry name" value="PROKAR_LIPOPROTEIN"/>
    <property type="match status" value="1"/>
</dbReference>
<proteinExistence type="inferred from homology"/>
<dbReference type="Gene3D" id="3.40.190.10">
    <property type="entry name" value="Periplasmic binding protein-like II"/>
    <property type="match status" value="1"/>
</dbReference>
<feature type="region of interest" description="Disordered" evidence="5">
    <location>
        <begin position="30"/>
        <end position="50"/>
    </location>
</feature>
<dbReference type="Pfam" id="PF01547">
    <property type="entry name" value="SBP_bac_1"/>
    <property type="match status" value="1"/>
</dbReference>
<sequence>MNSRKFHSVLLTLCLSLVWVLSACSSGGTGSAGNTGEGEDPGGTATTPVVDNKAEGKDTLYVYSNSGDSVESWNERFGDLLKEKFPDYTIEYIPKTNEVGLKELITAGQRIDIYWESIGGFSTYLTDFDLQYDMTELIQQHEIDMTQFEPTIVDAIKQISGDQIWGVPVFNNTMVLYYNKDLFDKFGVDYPVDGMTWDEAAELSKKLTRSEGDKSYVGLSSSETHLLLMNHLSIPYVDPDTKKSTLDQDERWKTFYETVFAKPADVSGYREYMQAHENKLPYRKEFLEAQELAMFGWLSSITSVFPDEFSKMNWDMVAMPTFADAPGIGTQAYPTYFSLTKMTENKDAAMEVIKYLVSKEVQTKLSRNGIMPVLNDESIIEQYGADSVYQGKNYGAAFYNEFAKIPFKSDHDRTINTPYAKAAPRVVLEGDYNTIFREYAEESNQKITDTGVE</sequence>
<organism evidence="7 8">
    <name type="scientific">Paenibacillus provencensis</name>
    <dbReference type="NCBI Taxonomy" id="441151"/>
    <lineage>
        <taxon>Bacteria</taxon>
        <taxon>Bacillati</taxon>
        <taxon>Bacillota</taxon>
        <taxon>Bacilli</taxon>
        <taxon>Bacillales</taxon>
        <taxon>Paenibacillaceae</taxon>
        <taxon>Paenibacillus</taxon>
    </lineage>
</organism>
<evidence type="ECO:0000313" key="7">
    <source>
        <dbReference type="EMBL" id="MFD1126589.1"/>
    </source>
</evidence>
<evidence type="ECO:0000256" key="6">
    <source>
        <dbReference type="SAM" id="SignalP"/>
    </source>
</evidence>
<evidence type="ECO:0000256" key="2">
    <source>
        <dbReference type="ARBA" id="ARBA00008520"/>
    </source>
</evidence>
<dbReference type="EMBL" id="JBHTKX010000001">
    <property type="protein sequence ID" value="MFD1126589.1"/>
    <property type="molecule type" value="Genomic_DNA"/>
</dbReference>
<dbReference type="InterPro" id="IPR050490">
    <property type="entry name" value="Bact_solute-bd_prot1"/>
</dbReference>
<comment type="subcellular location">
    <subcellularLocation>
        <location evidence="1">Cell envelope</location>
    </subcellularLocation>
</comment>
<comment type="similarity">
    <text evidence="2">Belongs to the bacterial solute-binding protein 1 family.</text>
</comment>
<feature type="chain" id="PRO_5045339579" evidence="6">
    <location>
        <begin position="26"/>
        <end position="453"/>
    </location>
</feature>
<evidence type="ECO:0000256" key="4">
    <source>
        <dbReference type="ARBA" id="ARBA00022729"/>
    </source>
</evidence>
<evidence type="ECO:0000256" key="3">
    <source>
        <dbReference type="ARBA" id="ARBA00022448"/>
    </source>
</evidence>
<protein>
    <submittedName>
        <fullName evidence="7">ABC transporter substrate-binding protein</fullName>
    </submittedName>
</protein>
<dbReference type="PANTHER" id="PTHR43649">
    <property type="entry name" value="ARABINOSE-BINDING PROTEIN-RELATED"/>
    <property type="match status" value="1"/>
</dbReference>
<keyword evidence="3" id="KW-0813">Transport</keyword>
<gene>
    <name evidence="7" type="ORF">ACFQ3J_00170</name>
</gene>
<keyword evidence="4 6" id="KW-0732">Signal</keyword>
<accession>A0ABW3PGZ1</accession>
<dbReference type="SUPFAM" id="SSF53850">
    <property type="entry name" value="Periplasmic binding protein-like II"/>
    <property type="match status" value="1"/>
</dbReference>
<feature type="signal peptide" evidence="6">
    <location>
        <begin position="1"/>
        <end position="25"/>
    </location>
</feature>
<dbReference type="Proteomes" id="UP001597169">
    <property type="component" value="Unassembled WGS sequence"/>
</dbReference>
<dbReference type="RefSeq" id="WP_251584318.1">
    <property type="nucleotide sequence ID" value="NZ_JBHTKX010000001.1"/>
</dbReference>
<dbReference type="PANTHER" id="PTHR43649:SF31">
    <property type="entry name" value="SN-GLYCEROL-3-PHOSPHATE-BINDING PERIPLASMIC PROTEIN UGPB"/>
    <property type="match status" value="1"/>
</dbReference>
<keyword evidence="8" id="KW-1185">Reference proteome</keyword>
<name>A0ABW3PGZ1_9BACL</name>